<dbReference type="PANTHER" id="PTHR23501:SF1">
    <property type="entry name" value="TRANSPORT PROTEIN HSRA-RELATED"/>
    <property type="match status" value="1"/>
</dbReference>
<proteinExistence type="predicted"/>
<dbReference type="PANTHER" id="PTHR23501">
    <property type="entry name" value="MAJOR FACILITATOR SUPERFAMILY"/>
    <property type="match status" value="1"/>
</dbReference>
<feature type="transmembrane region" description="Helical" evidence="7">
    <location>
        <begin position="407"/>
        <end position="431"/>
    </location>
</feature>
<dbReference type="RefSeq" id="WP_106618860.1">
    <property type="nucleotide sequence ID" value="NZ_PYAX01000012.1"/>
</dbReference>
<feature type="transmembrane region" description="Helical" evidence="7">
    <location>
        <begin position="443"/>
        <end position="461"/>
    </location>
</feature>
<feature type="transmembrane region" description="Helical" evidence="7">
    <location>
        <begin position="362"/>
        <end position="386"/>
    </location>
</feature>
<feature type="transmembrane region" description="Helical" evidence="7">
    <location>
        <begin position="107"/>
        <end position="128"/>
    </location>
</feature>
<evidence type="ECO:0000259" key="8">
    <source>
        <dbReference type="PROSITE" id="PS50850"/>
    </source>
</evidence>
<feature type="domain" description="Major facilitator superfamily (MFS) profile" evidence="8">
    <location>
        <begin position="16"/>
        <end position="466"/>
    </location>
</feature>
<evidence type="ECO:0000256" key="5">
    <source>
        <dbReference type="ARBA" id="ARBA00022989"/>
    </source>
</evidence>
<evidence type="ECO:0000256" key="3">
    <source>
        <dbReference type="ARBA" id="ARBA00022475"/>
    </source>
</evidence>
<dbReference type="AlphaFoldDB" id="A0A2P8I2K0"/>
<feature type="transmembrane region" description="Helical" evidence="7">
    <location>
        <begin position="82"/>
        <end position="101"/>
    </location>
</feature>
<reference evidence="9 10" key="1">
    <citation type="submission" date="2018-03" db="EMBL/GenBank/DDBJ databases">
        <title>Genomic Encyclopedia of Type Strains, Phase III (KMG-III): the genomes of soil and plant-associated and newly described type strains.</title>
        <authorList>
            <person name="Whitman W."/>
        </authorList>
    </citation>
    <scope>NUCLEOTIDE SEQUENCE [LARGE SCALE GENOMIC DNA]</scope>
    <source>
        <strain evidence="9 10">CGMCC 4.7097</strain>
    </source>
</reference>
<dbReference type="InterPro" id="IPR011701">
    <property type="entry name" value="MFS"/>
</dbReference>
<feature type="transmembrane region" description="Helical" evidence="7">
    <location>
        <begin position="140"/>
        <end position="162"/>
    </location>
</feature>
<evidence type="ECO:0000313" key="9">
    <source>
        <dbReference type="EMBL" id="PSL52698.1"/>
    </source>
</evidence>
<accession>A0A2P8I2K0</accession>
<keyword evidence="5 7" id="KW-1133">Transmembrane helix</keyword>
<feature type="transmembrane region" description="Helical" evidence="7">
    <location>
        <begin position="50"/>
        <end position="70"/>
    </location>
</feature>
<dbReference type="InterPro" id="IPR004638">
    <property type="entry name" value="EmrB-like"/>
</dbReference>
<dbReference type="NCBIfam" id="TIGR00711">
    <property type="entry name" value="efflux_EmrB"/>
    <property type="match status" value="1"/>
</dbReference>
<dbReference type="GO" id="GO:0005886">
    <property type="term" value="C:plasma membrane"/>
    <property type="evidence" value="ECO:0007669"/>
    <property type="project" value="UniProtKB-SubCell"/>
</dbReference>
<comment type="caution">
    <text evidence="9">The sequence shown here is derived from an EMBL/GenBank/DDBJ whole genome shotgun (WGS) entry which is preliminary data.</text>
</comment>
<evidence type="ECO:0000256" key="2">
    <source>
        <dbReference type="ARBA" id="ARBA00022448"/>
    </source>
</evidence>
<feature type="transmembrane region" description="Helical" evidence="7">
    <location>
        <begin position="233"/>
        <end position="253"/>
    </location>
</feature>
<feature type="transmembrane region" description="Helical" evidence="7">
    <location>
        <begin position="201"/>
        <end position="221"/>
    </location>
</feature>
<keyword evidence="10" id="KW-1185">Reference proteome</keyword>
<name>A0A2P8I2K0_SACCR</name>
<keyword evidence="3" id="KW-1003">Cell membrane</keyword>
<keyword evidence="2" id="KW-0813">Transport</keyword>
<evidence type="ECO:0000256" key="4">
    <source>
        <dbReference type="ARBA" id="ARBA00022692"/>
    </source>
</evidence>
<evidence type="ECO:0000256" key="7">
    <source>
        <dbReference type="SAM" id="Phobius"/>
    </source>
</evidence>
<evidence type="ECO:0000256" key="6">
    <source>
        <dbReference type="ARBA" id="ARBA00023136"/>
    </source>
</evidence>
<dbReference type="EMBL" id="PYAX01000012">
    <property type="protein sequence ID" value="PSL52698.1"/>
    <property type="molecule type" value="Genomic_DNA"/>
</dbReference>
<feature type="transmembrane region" description="Helical" evidence="7">
    <location>
        <begin position="168"/>
        <end position="189"/>
    </location>
</feature>
<dbReference type="InterPro" id="IPR020846">
    <property type="entry name" value="MFS_dom"/>
</dbReference>
<comment type="subcellular location">
    <subcellularLocation>
        <location evidence="1">Cell membrane</location>
        <topology evidence="1">Multi-pass membrane protein</topology>
    </subcellularLocation>
</comment>
<feature type="transmembrane region" description="Helical" evidence="7">
    <location>
        <begin position="12"/>
        <end position="38"/>
    </location>
</feature>
<sequence>MVAEGRQKLDRPLVVLAGTVVVGAVAALLDTTIVGVALDAIARDFGTTDGSVVWVTTSYLLSLALITPLVGWGADRFGSTTMWHFAIVSFLVGSVLCALAWDTTSLVVFRALKGIGGGMVLPLCQAILARAAGPERFGRAMSLVSIPGLAAPVLGPVVGGFIVDGLGWRWVFLINVPLCLLALVLALRFMPANGPRRATSVDWVGMLLLPPGLVLVVYGFSRIDSPSAFTDPVVASVLLVGVGLIAWFCVHALRVPEPLVNLRLFRFRGFSSSAALTFLHGVGSYAPLVVLPLFFTRVGGHDAATTGWLLAPQGAGTLLAVIFAGVLADRYGARPLVLTGVVGTIAGTVVFTQLSAQPHEVLLGASLFVRGLGLGLIGISVLTAAYRGMAADDIAQATGAISIVQRLGASAGAAGVAVVLAVALASISPTAAGTEVAGAYGETFWWVLGTTVLALIPAFAVPRTTKPATATAE</sequence>
<dbReference type="Proteomes" id="UP000241118">
    <property type="component" value="Unassembled WGS sequence"/>
</dbReference>
<dbReference type="Gene3D" id="1.20.1250.20">
    <property type="entry name" value="MFS general substrate transporter like domains"/>
    <property type="match status" value="2"/>
</dbReference>
<keyword evidence="6 7" id="KW-0472">Membrane</keyword>
<gene>
    <name evidence="9" type="ORF">B0I31_112167</name>
</gene>
<dbReference type="SUPFAM" id="SSF103473">
    <property type="entry name" value="MFS general substrate transporter"/>
    <property type="match status" value="1"/>
</dbReference>
<evidence type="ECO:0000313" key="10">
    <source>
        <dbReference type="Proteomes" id="UP000241118"/>
    </source>
</evidence>
<keyword evidence="4 7" id="KW-0812">Transmembrane</keyword>
<organism evidence="9 10">
    <name type="scientific">Saccharothrix carnea</name>
    <dbReference type="NCBI Taxonomy" id="1280637"/>
    <lineage>
        <taxon>Bacteria</taxon>
        <taxon>Bacillati</taxon>
        <taxon>Actinomycetota</taxon>
        <taxon>Actinomycetes</taxon>
        <taxon>Pseudonocardiales</taxon>
        <taxon>Pseudonocardiaceae</taxon>
        <taxon>Saccharothrix</taxon>
    </lineage>
</organism>
<dbReference type="InterPro" id="IPR036259">
    <property type="entry name" value="MFS_trans_sf"/>
</dbReference>
<dbReference type="GO" id="GO:0022857">
    <property type="term" value="F:transmembrane transporter activity"/>
    <property type="evidence" value="ECO:0007669"/>
    <property type="project" value="InterPro"/>
</dbReference>
<feature type="transmembrane region" description="Helical" evidence="7">
    <location>
        <begin position="335"/>
        <end position="356"/>
    </location>
</feature>
<dbReference type="PROSITE" id="PS50850">
    <property type="entry name" value="MFS"/>
    <property type="match status" value="1"/>
</dbReference>
<evidence type="ECO:0000256" key="1">
    <source>
        <dbReference type="ARBA" id="ARBA00004651"/>
    </source>
</evidence>
<dbReference type="Pfam" id="PF07690">
    <property type="entry name" value="MFS_1"/>
    <property type="match status" value="1"/>
</dbReference>
<feature type="transmembrane region" description="Helical" evidence="7">
    <location>
        <begin position="307"/>
        <end position="328"/>
    </location>
</feature>
<feature type="transmembrane region" description="Helical" evidence="7">
    <location>
        <begin position="274"/>
        <end position="295"/>
    </location>
</feature>
<protein>
    <submittedName>
        <fullName evidence="9">EmrB/QacA subfamily drug resistance transporter</fullName>
    </submittedName>
</protein>
<dbReference type="OrthoDB" id="9812221at2"/>